<dbReference type="Pfam" id="PF01343">
    <property type="entry name" value="Peptidase_S49"/>
    <property type="match status" value="1"/>
</dbReference>
<protein>
    <recommendedName>
        <fullName evidence="7">Peptidase S49 domain-containing protein</fullName>
    </recommendedName>
</protein>
<feature type="signal peptide" evidence="6">
    <location>
        <begin position="1"/>
        <end position="25"/>
    </location>
</feature>
<evidence type="ECO:0000256" key="1">
    <source>
        <dbReference type="ARBA" id="ARBA00008683"/>
    </source>
</evidence>
<dbReference type="InterPro" id="IPR002142">
    <property type="entry name" value="Peptidase_S49"/>
</dbReference>
<proteinExistence type="inferred from homology"/>
<name>A0AAD3H437_9STRA</name>
<dbReference type="Proteomes" id="UP001054902">
    <property type="component" value="Unassembled WGS sequence"/>
</dbReference>
<organism evidence="8 9">
    <name type="scientific">Chaetoceros tenuissimus</name>
    <dbReference type="NCBI Taxonomy" id="426638"/>
    <lineage>
        <taxon>Eukaryota</taxon>
        <taxon>Sar</taxon>
        <taxon>Stramenopiles</taxon>
        <taxon>Ochrophyta</taxon>
        <taxon>Bacillariophyta</taxon>
        <taxon>Coscinodiscophyceae</taxon>
        <taxon>Chaetocerotophycidae</taxon>
        <taxon>Chaetocerotales</taxon>
        <taxon>Chaetocerotaceae</taxon>
        <taxon>Chaetoceros</taxon>
    </lineage>
</organism>
<dbReference type="PANTHER" id="PTHR42987">
    <property type="entry name" value="PEPTIDASE S49"/>
    <property type="match status" value="1"/>
</dbReference>
<dbReference type="CDD" id="cd07023">
    <property type="entry name" value="S49_Sppa_N_C"/>
    <property type="match status" value="1"/>
</dbReference>
<keyword evidence="3" id="KW-0378">Hydrolase</keyword>
<keyword evidence="6" id="KW-0732">Signal</keyword>
<dbReference type="PANTHER" id="PTHR42987:SF4">
    <property type="entry name" value="PROTEASE SOHB-RELATED"/>
    <property type="match status" value="1"/>
</dbReference>
<evidence type="ECO:0000256" key="6">
    <source>
        <dbReference type="SAM" id="SignalP"/>
    </source>
</evidence>
<gene>
    <name evidence="8" type="ORF">CTEN210_06116</name>
</gene>
<accession>A0AAD3H437</accession>
<feature type="region of interest" description="Disordered" evidence="5">
    <location>
        <begin position="25"/>
        <end position="83"/>
    </location>
</feature>
<dbReference type="InterPro" id="IPR047272">
    <property type="entry name" value="S49_SppA_C"/>
</dbReference>
<dbReference type="GO" id="GO:0008236">
    <property type="term" value="F:serine-type peptidase activity"/>
    <property type="evidence" value="ECO:0007669"/>
    <property type="project" value="UniProtKB-KW"/>
</dbReference>
<keyword evidence="4" id="KW-0720">Serine protease</keyword>
<evidence type="ECO:0000256" key="4">
    <source>
        <dbReference type="ARBA" id="ARBA00022825"/>
    </source>
</evidence>
<dbReference type="InterPro" id="IPR029045">
    <property type="entry name" value="ClpP/crotonase-like_dom_sf"/>
</dbReference>
<feature type="domain" description="Peptidase S49" evidence="7">
    <location>
        <begin position="362"/>
        <end position="504"/>
    </location>
</feature>
<comment type="caution">
    <text evidence="8">The sequence shown here is derived from an EMBL/GenBank/DDBJ whole genome shotgun (WGS) entry which is preliminary data.</text>
</comment>
<keyword evidence="9" id="KW-1185">Reference proteome</keyword>
<keyword evidence="2" id="KW-0645">Protease</keyword>
<evidence type="ECO:0000313" key="9">
    <source>
        <dbReference type="Proteomes" id="UP001054902"/>
    </source>
</evidence>
<evidence type="ECO:0000256" key="3">
    <source>
        <dbReference type="ARBA" id="ARBA00022801"/>
    </source>
</evidence>
<feature type="compositionally biased region" description="Acidic residues" evidence="5">
    <location>
        <begin position="45"/>
        <end position="75"/>
    </location>
</feature>
<sequence length="582" mass="64248">MKGKQSLVLVFLSLLLISFVNVSSATNGLSSDPVEENPDYVPPSDSEDETDAESDASDSDYEDSDDEYDSDDEEDSRSMLNKALSKTNKLPSKTIEFIRKNRNELTFACALFAFRREIWHFARSVTTSENKDGSRSMRIRISPTAILKIVLFIDFMRKLQGPLGDDEEGNKMIMPGRLGLVGLLADFMKPSNTAFVPSISQHYTFEKMNDRYTKDLNAFRKVMDIDMPRSNTGSQKSLFGKQTNETVDNYNSTVVVLEMKQLDSGLSTMDTIRDEVTFILEQHKLMNELKQESKMSSNSTLNNTLNSEQEENIIDDEASSNATAVEDTAKMEVIILLESPGGSASDYGLAAQQIARLRDEPGIDVTICVDKVAASGGYMMACMSSPGRLYAAPFAIVGSIGVIGQTINIHKSLQNWGVQPLVFRGGKDKAPVGLVGEVTKEGISKIQEMVDKTHRAFKRHVATARPIMADKIDDIATGDVWLASDALEIGMVDALMTSDDYIRKKILNGDRVLKLVKFQRPRFAFGSPHPMYPSSFHRIVQSVSESVQDFSSILRKVNDALGEESALARSVGVKASLSSIGK</sequence>
<dbReference type="GO" id="GO:0006508">
    <property type="term" value="P:proteolysis"/>
    <property type="evidence" value="ECO:0007669"/>
    <property type="project" value="UniProtKB-KW"/>
</dbReference>
<evidence type="ECO:0000313" key="8">
    <source>
        <dbReference type="EMBL" id="GFH49640.1"/>
    </source>
</evidence>
<evidence type="ECO:0000259" key="7">
    <source>
        <dbReference type="Pfam" id="PF01343"/>
    </source>
</evidence>
<dbReference type="EMBL" id="BLLK01000038">
    <property type="protein sequence ID" value="GFH49640.1"/>
    <property type="molecule type" value="Genomic_DNA"/>
</dbReference>
<feature type="chain" id="PRO_5042004974" description="Peptidase S49 domain-containing protein" evidence="6">
    <location>
        <begin position="26"/>
        <end position="582"/>
    </location>
</feature>
<dbReference type="Gene3D" id="3.90.226.10">
    <property type="entry name" value="2-enoyl-CoA Hydratase, Chain A, domain 1"/>
    <property type="match status" value="1"/>
</dbReference>
<comment type="similarity">
    <text evidence="1">Belongs to the peptidase S49 family.</text>
</comment>
<reference evidence="8 9" key="1">
    <citation type="journal article" date="2021" name="Sci. Rep.">
        <title>The genome of the diatom Chaetoceros tenuissimus carries an ancient integrated fragment of an extant virus.</title>
        <authorList>
            <person name="Hongo Y."/>
            <person name="Kimura K."/>
            <person name="Takaki Y."/>
            <person name="Yoshida Y."/>
            <person name="Baba S."/>
            <person name="Kobayashi G."/>
            <person name="Nagasaki K."/>
            <person name="Hano T."/>
            <person name="Tomaru Y."/>
        </authorList>
    </citation>
    <scope>NUCLEOTIDE SEQUENCE [LARGE SCALE GENOMIC DNA]</scope>
    <source>
        <strain evidence="8 9">NIES-3715</strain>
    </source>
</reference>
<evidence type="ECO:0000256" key="2">
    <source>
        <dbReference type="ARBA" id="ARBA00022670"/>
    </source>
</evidence>
<dbReference type="SUPFAM" id="SSF52096">
    <property type="entry name" value="ClpP/crotonase"/>
    <property type="match status" value="1"/>
</dbReference>
<evidence type="ECO:0000256" key="5">
    <source>
        <dbReference type="SAM" id="MobiDB-lite"/>
    </source>
</evidence>
<dbReference type="AlphaFoldDB" id="A0AAD3H437"/>